<dbReference type="KEGG" id="proe:H9L23_18645"/>
<dbReference type="EMBL" id="CP060723">
    <property type="protein sequence ID" value="QNN41121.1"/>
    <property type="molecule type" value="Genomic_DNA"/>
</dbReference>
<organism evidence="1 2">
    <name type="scientific">Pedobacter roseus</name>
    <dbReference type="NCBI Taxonomy" id="336820"/>
    <lineage>
        <taxon>Bacteria</taxon>
        <taxon>Pseudomonadati</taxon>
        <taxon>Bacteroidota</taxon>
        <taxon>Sphingobacteriia</taxon>
        <taxon>Sphingobacteriales</taxon>
        <taxon>Sphingobacteriaceae</taxon>
        <taxon>Pedobacter</taxon>
    </lineage>
</organism>
<evidence type="ECO:0000313" key="2">
    <source>
        <dbReference type="Proteomes" id="UP000515806"/>
    </source>
</evidence>
<accession>A0A7G9QCP6</accession>
<dbReference type="AlphaFoldDB" id="A0A7G9QCP6"/>
<keyword evidence="2" id="KW-1185">Reference proteome</keyword>
<dbReference type="RefSeq" id="WP_187591764.1">
    <property type="nucleotide sequence ID" value="NZ_CP060723.1"/>
</dbReference>
<dbReference type="Proteomes" id="UP000515806">
    <property type="component" value="Chromosome"/>
</dbReference>
<gene>
    <name evidence="1" type="ORF">H9L23_18645</name>
</gene>
<name>A0A7G9QCP6_9SPHI</name>
<protein>
    <submittedName>
        <fullName evidence="1">Uncharacterized protein</fullName>
    </submittedName>
</protein>
<sequence length="53" mass="6304">MNTTSSLTNDWFRYDKKYLFGFGNSYKKICKDVLLKLDIAEEYWKDGEVNVSE</sequence>
<reference evidence="1 2" key="1">
    <citation type="submission" date="2020-08" db="EMBL/GenBank/DDBJ databases">
        <title>Genome sequence of Pedobacter roseus KACC 11594T.</title>
        <authorList>
            <person name="Hyun D.-W."/>
            <person name="Bae J.-W."/>
        </authorList>
    </citation>
    <scope>NUCLEOTIDE SEQUENCE [LARGE SCALE GENOMIC DNA]</scope>
    <source>
        <strain evidence="1 2">KACC 11594</strain>
    </source>
</reference>
<proteinExistence type="predicted"/>
<evidence type="ECO:0000313" key="1">
    <source>
        <dbReference type="EMBL" id="QNN41121.1"/>
    </source>
</evidence>